<dbReference type="SUPFAM" id="SSF50978">
    <property type="entry name" value="WD40 repeat-like"/>
    <property type="match status" value="1"/>
</dbReference>
<keyword evidence="9" id="KW-1185">Reference proteome</keyword>
<dbReference type="GO" id="GO:0006890">
    <property type="term" value="P:retrograde vesicle-mediated transport, Golgi to endoplasmic reticulum"/>
    <property type="evidence" value="ECO:0007669"/>
    <property type="project" value="InterPro"/>
</dbReference>
<evidence type="ECO:0000256" key="3">
    <source>
        <dbReference type="ARBA" id="ARBA00022824"/>
    </source>
</evidence>
<feature type="compositionally biased region" description="Basic and acidic residues" evidence="5">
    <location>
        <begin position="1637"/>
        <end position="1666"/>
    </location>
</feature>
<name>A0AA39KQQ9_9HYME</name>
<keyword evidence="4" id="KW-0653">Protein transport</keyword>
<dbReference type="PANTHER" id="PTHR15922:SF2">
    <property type="entry name" value="NBAS SUBUNIT OF NRZ TETHERING COMPLEX"/>
    <property type="match status" value="1"/>
</dbReference>
<evidence type="ECO:0000256" key="2">
    <source>
        <dbReference type="ARBA" id="ARBA00022448"/>
    </source>
</evidence>
<dbReference type="InterPro" id="IPR029145">
    <property type="entry name" value="NBAS_N"/>
</dbReference>
<comment type="caution">
    <text evidence="8">The sequence shown here is derived from an EMBL/GenBank/DDBJ whole genome shotgun (WGS) entry which is preliminary data.</text>
</comment>
<comment type="subcellular location">
    <subcellularLocation>
        <location evidence="1">Endoplasmic reticulum</location>
    </subcellularLocation>
</comment>
<evidence type="ECO:0000259" key="7">
    <source>
        <dbReference type="Pfam" id="PF15492"/>
    </source>
</evidence>
<feature type="compositionally biased region" description="Acidic residues" evidence="5">
    <location>
        <begin position="1667"/>
        <end position="1679"/>
    </location>
</feature>
<evidence type="ECO:0000256" key="5">
    <source>
        <dbReference type="SAM" id="MobiDB-lite"/>
    </source>
</evidence>
<dbReference type="InterPro" id="IPR013244">
    <property type="entry name" value="Sec39_domain"/>
</dbReference>
<keyword evidence="2" id="KW-0813">Transport</keyword>
<reference evidence="8" key="1">
    <citation type="journal article" date="2023" name="bioRxiv">
        <title>Scaffold-level genome assemblies of two parasitoid biocontrol wasps reveal the parthenogenesis mechanism and an associated novel virus.</title>
        <authorList>
            <person name="Inwood S."/>
            <person name="Skelly J."/>
            <person name="Guhlin J."/>
            <person name="Harrop T."/>
            <person name="Goldson S."/>
            <person name="Dearden P."/>
        </authorList>
    </citation>
    <scope>NUCLEOTIDE SEQUENCE</scope>
    <source>
        <strain evidence="8">Irish</strain>
        <tissue evidence="8">Whole body</tissue>
    </source>
</reference>
<dbReference type="EMBL" id="JAQQBS010000004">
    <property type="protein sequence ID" value="KAK0170365.1"/>
    <property type="molecule type" value="Genomic_DNA"/>
</dbReference>
<protein>
    <recommendedName>
        <fullName evidence="10">Neuroblastoma-amplified sequence</fullName>
    </recommendedName>
</protein>
<dbReference type="Pfam" id="PF15492">
    <property type="entry name" value="Nbas_N"/>
    <property type="match status" value="1"/>
</dbReference>
<evidence type="ECO:0000313" key="8">
    <source>
        <dbReference type="EMBL" id="KAK0170365.1"/>
    </source>
</evidence>
<evidence type="ECO:0000256" key="4">
    <source>
        <dbReference type="ARBA" id="ARBA00022927"/>
    </source>
</evidence>
<feature type="region of interest" description="Disordered" evidence="5">
    <location>
        <begin position="1718"/>
        <end position="1739"/>
    </location>
</feature>
<feature type="domain" description="Neuroblastoma-amplified sequence N-terminal" evidence="7">
    <location>
        <begin position="72"/>
        <end position="348"/>
    </location>
</feature>
<dbReference type="PANTHER" id="PTHR15922">
    <property type="entry name" value="NEUROBLASTOMA-AMPLIFIED SEQUENCE"/>
    <property type="match status" value="1"/>
</dbReference>
<dbReference type="GO" id="GO:0015031">
    <property type="term" value="P:protein transport"/>
    <property type="evidence" value="ECO:0007669"/>
    <property type="project" value="UniProtKB-KW"/>
</dbReference>
<dbReference type="GO" id="GO:0070939">
    <property type="term" value="C:Dsl1/NZR complex"/>
    <property type="evidence" value="ECO:0007669"/>
    <property type="project" value="TreeGrafter"/>
</dbReference>
<keyword evidence="3" id="KW-0256">Endoplasmic reticulum</keyword>
<feature type="region of interest" description="Disordered" evidence="5">
    <location>
        <begin position="436"/>
        <end position="455"/>
    </location>
</feature>
<feature type="compositionally biased region" description="Polar residues" evidence="5">
    <location>
        <begin position="1623"/>
        <end position="1633"/>
    </location>
</feature>
<gene>
    <name evidence="8" type="ORF">PV328_010936</name>
</gene>
<dbReference type="InterPro" id="IPR015943">
    <property type="entry name" value="WD40/YVTN_repeat-like_dom_sf"/>
</dbReference>
<dbReference type="InterPro" id="IPR036322">
    <property type="entry name" value="WD40_repeat_dom_sf"/>
</dbReference>
<dbReference type="Pfam" id="PF08314">
    <property type="entry name" value="Sec39"/>
    <property type="match status" value="1"/>
</dbReference>
<organism evidence="8 9">
    <name type="scientific">Microctonus aethiopoides</name>
    <dbReference type="NCBI Taxonomy" id="144406"/>
    <lineage>
        <taxon>Eukaryota</taxon>
        <taxon>Metazoa</taxon>
        <taxon>Ecdysozoa</taxon>
        <taxon>Arthropoda</taxon>
        <taxon>Hexapoda</taxon>
        <taxon>Insecta</taxon>
        <taxon>Pterygota</taxon>
        <taxon>Neoptera</taxon>
        <taxon>Endopterygota</taxon>
        <taxon>Hymenoptera</taxon>
        <taxon>Apocrita</taxon>
        <taxon>Ichneumonoidea</taxon>
        <taxon>Braconidae</taxon>
        <taxon>Euphorinae</taxon>
        <taxon>Microctonus</taxon>
    </lineage>
</organism>
<evidence type="ECO:0000259" key="6">
    <source>
        <dbReference type="Pfam" id="PF08314"/>
    </source>
</evidence>
<reference evidence="8" key="2">
    <citation type="submission" date="2023-03" db="EMBL/GenBank/DDBJ databases">
        <authorList>
            <person name="Inwood S.N."/>
            <person name="Skelly J.G."/>
            <person name="Guhlin J."/>
            <person name="Harrop T.W.R."/>
            <person name="Goldson S.G."/>
            <person name="Dearden P.K."/>
        </authorList>
    </citation>
    <scope>NUCLEOTIDE SEQUENCE</scope>
    <source>
        <strain evidence="8">Irish</strain>
        <tissue evidence="8">Whole body</tissue>
    </source>
</reference>
<evidence type="ECO:0008006" key="10">
    <source>
        <dbReference type="Google" id="ProtNLM"/>
    </source>
</evidence>
<dbReference type="Proteomes" id="UP001168990">
    <property type="component" value="Unassembled WGS sequence"/>
</dbReference>
<accession>A0AA39KQQ9</accession>
<feature type="domain" description="Sec39" evidence="6">
    <location>
        <begin position="696"/>
        <end position="1314"/>
    </location>
</feature>
<feature type="compositionally biased region" description="Basic and acidic residues" evidence="5">
    <location>
        <begin position="1718"/>
        <end position="1735"/>
    </location>
</feature>
<sequence>MDNNTEEFDSQSILYELLEYFVKKQEPELIRCKNDSIILPSTGTIKNALRYLNNRYSLPESLSQQISLTLPWKFAIGDSGRILAILQENVIEFRKLKDEFSSIAAKASVSKDAFPQWRKIEWSPDGSILVLASSNGYLSFYNSSGSNLYNISPKTVSQNPDILEVGDAISSLTFHSPKSETDNWSYELLIVTYSGLLKSFNISTSHGFKKNYEFSFGNFYRKGVNAFAYDKKHNIYIVAGNSITQYSLSPASKIGLTSWRPINDYPYYKLSFAFDENSGSPTLSLWNLIPNFKRPQEPVIFRLSISPSCEHLVCLHTDGSISIWNLPNLQLKKKWKLNEQPDYNNQNPLTVSKQKKFPIGHSEFSPLDIGWWSDNAIIIARYSGAISVCSINDLKNLLGTSPEFLYGQPQISELYSGNGCLCLDCEIIVVTKKRDNEPNNDGQISEASDSEKEEDELEPLTFMNYVTNLLRIVLYSITDIETFQPKRKKSKIVQRTYRILGMKSTTPEELYSRKIDIEEYDEALTLANAYKLDTDLVYQTQWRKSSFSLQAIQEHLSKVRKRSWILNECVMRVPETLEAARELLNFGLKGANLQTFLTISDSDDGKIVIEDTDDDDILQSDDATANLRHIQKINEILKGIDLTSLSNSQKTLLVYRKNLLDHLDKLKTYEMIIEKSTEYKRESYEKFRQLTILENAVNFARDCNYRAVEILFTYHGQKLIPHWLAIISCFPETLNPNEYEKLLPECDDNGQLFLLYQRELRPKDWLEKNEFEFIFDKNNNDGSDILYETDPNLSIYNNSEITMELLCKWYKWRAYQIERQSYIVENALELIKIAKSHNITGLENFLLELETLDDLVYKIQLENMSLAKLEELSNIEKVKLLMSTATEENFVMHIKNFVLPYINRKQKYLGGAIDKILLKDYLITLSENDLTLPLKFFNHLQQDIDILNMVDDIMELALNCIYACTNPDMYQMAKNIFETLPKLQSSRDAFGVLNPLEELERELECLKILNKHNVNTTLSFIHKNKMNEDKVKLLLHDMANSLNEITPPASQEKWSELLNDMLELQEFIFSCINIEVCFEICVQTRLSSGIKINIQNCKLLIETKRNEHSLLKVSYDKAVELILQASRDYFNTSRSLNDSNMELSKACLNLIEDENSLIQMEFELIYSLQILNEFNIDILPMQVRLCQDRLKLIENCLNNRHDSYKRQQRLLMLATYLRIEGDNIRSREGKVLELVAKKAFDAEDYNDCSLICQKLINNNYFIAWRIIKQLGCCDNYNDLIFRQRCLSFAMTYGPNEILEETLCHMHQLEIQLLNKNLQNFMTTREFEISSINNDDSDDEFTDAVTTPQTEVKEFVPKILETSSGIVKSSAQIVKNSTIEILKNVSNQSFWKKALNINSRNVQDTSIDNENDNEQEENHDEVQSFPFFYQSLHSNSNINISRVDTKYDRYSMPDINNTSLKICQTLLRITLLTETSSYGSEVSDINHFLVQSARNIMSDDWLLGMAYLLNLNNTNATRNIIDEFFANMPRTDLFIQTAMYYYSLELYRQINPNLIDYFSYDPMDLIQKMIAEAKVIVNDETDHNETKKALIYWYEQLSTIKTSEIKAAAAADDEDEMPKEHIESQSIETNLNDSESQDIPRDRGGDDDDLKTKNLYDNDAFKITSRDDGEDNVDVDEASGWDDNWSDFSNGGDDDVQDKSLLLSTNNLLVDLDEHNSESLEKKSVVETNGDEKNTSEDAMGDWFDESNWSTVVDDTTESERFEIWENLFSQMETRDDYIKLKRTLIQWPAFVESEFTTLEKHPILRMLLSVKLYVKEKVDSKCQTVTLQEYKELLKGQNILPNVFVEFVKQLDENSSSCGVEEKIFFRLCTDNTVLHQEAIDIMKNDKSKVDYSPLILEELFFKDLTALFPPHHHVYNKIVEVMFLNYKLPEIEKHIRILIDKLIEQKHIPYAIALWNQLAAIPSVLSTFESCFQLYIKK</sequence>
<evidence type="ECO:0000313" key="9">
    <source>
        <dbReference type="Proteomes" id="UP001168990"/>
    </source>
</evidence>
<evidence type="ECO:0000256" key="1">
    <source>
        <dbReference type="ARBA" id="ARBA00004240"/>
    </source>
</evidence>
<feature type="region of interest" description="Disordered" evidence="5">
    <location>
        <begin position="1607"/>
        <end position="1691"/>
    </location>
</feature>
<proteinExistence type="predicted"/>
<dbReference type="Gene3D" id="2.130.10.10">
    <property type="entry name" value="YVTN repeat-like/Quinoprotein amine dehydrogenase"/>
    <property type="match status" value="1"/>
</dbReference>
<dbReference type="GO" id="GO:0000149">
    <property type="term" value="F:SNARE binding"/>
    <property type="evidence" value="ECO:0007669"/>
    <property type="project" value="TreeGrafter"/>
</dbReference>